<organism evidence="4 5">
    <name type="scientific">Allomyces macrogynus (strain ATCC 38327)</name>
    <name type="common">Allomyces javanicus var. macrogynus</name>
    <dbReference type="NCBI Taxonomy" id="578462"/>
    <lineage>
        <taxon>Eukaryota</taxon>
        <taxon>Fungi</taxon>
        <taxon>Fungi incertae sedis</taxon>
        <taxon>Blastocladiomycota</taxon>
        <taxon>Blastocladiomycetes</taxon>
        <taxon>Blastocladiales</taxon>
        <taxon>Blastocladiaceae</taxon>
        <taxon>Allomyces</taxon>
    </lineage>
</organism>
<feature type="chain" id="PRO_5005548191" description="Mid2 domain-containing protein" evidence="3">
    <location>
        <begin position="18"/>
        <end position="284"/>
    </location>
</feature>
<evidence type="ECO:0000313" key="5">
    <source>
        <dbReference type="Proteomes" id="UP000054350"/>
    </source>
</evidence>
<reference evidence="4 5" key="1">
    <citation type="submission" date="2009-11" db="EMBL/GenBank/DDBJ databases">
        <title>Annotation of Allomyces macrogynus ATCC 38327.</title>
        <authorList>
            <consortium name="The Broad Institute Genome Sequencing Platform"/>
            <person name="Russ C."/>
            <person name="Cuomo C."/>
            <person name="Burger G."/>
            <person name="Gray M.W."/>
            <person name="Holland P.W.H."/>
            <person name="King N."/>
            <person name="Lang F.B.F."/>
            <person name="Roger A.J."/>
            <person name="Ruiz-Trillo I."/>
            <person name="Young S.K."/>
            <person name="Zeng Q."/>
            <person name="Gargeya S."/>
            <person name="Fitzgerald M."/>
            <person name="Haas B."/>
            <person name="Abouelleil A."/>
            <person name="Alvarado L."/>
            <person name="Arachchi H.M."/>
            <person name="Berlin A."/>
            <person name="Chapman S.B."/>
            <person name="Gearin G."/>
            <person name="Goldberg J."/>
            <person name="Griggs A."/>
            <person name="Gujja S."/>
            <person name="Hansen M."/>
            <person name="Heiman D."/>
            <person name="Howarth C."/>
            <person name="Larimer J."/>
            <person name="Lui A."/>
            <person name="MacDonald P.J.P."/>
            <person name="McCowen C."/>
            <person name="Montmayeur A."/>
            <person name="Murphy C."/>
            <person name="Neiman D."/>
            <person name="Pearson M."/>
            <person name="Priest M."/>
            <person name="Roberts A."/>
            <person name="Saif S."/>
            <person name="Shea T."/>
            <person name="Sisk P."/>
            <person name="Stolte C."/>
            <person name="Sykes S."/>
            <person name="Wortman J."/>
            <person name="Nusbaum C."/>
            <person name="Birren B."/>
        </authorList>
    </citation>
    <scope>NUCLEOTIDE SEQUENCE [LARGE SCALE GENOMIC DNA]</scope>
    <source>
        <strain evidence="4 5">ATCC 38327</strain>
    </source>
</reference>
<name>A0A0L0T9B3_ALLM3</name>
<proteinExistence type="predicted"/>
<keyword evidence="2" id="KW-1133">Transmembrane helix</keyword>
<gene>
    <name evidence="4" type="ORF">AMAG_15633</name>
</gene>
<feature type="signal peptide" evidence="3">
    <location>
        <begin position="1"/>
        <end position="17"/>
    </location>
</feature>
<accession>A0A0L0T9B3</accession>
<keyword evidence="3" id="KW-0732">Signal</keyword>
<sequence length="284" mass="27747">MLALLLLAVATAAAASAGPAAGDSSSLRRRAPQVVNIPGGVDGIISSLLPTATAKPAPASSSAVAKGTPAPTATGTSKPGSGTTIKSVVTVTAAPTSTAATAVTITTSLGSTATATPTPTADAGFFSKITGNPTILYSVIGGGAAILLGGAVAAYCCCCRKKRDSFTSDVGAAPPSHYGGSDVGLRHAASEVGTRAAPGAPYGAGYGTPPPQMQHGPRGYPPRQQLQPHGDGGGSDVGSNLSVQSAGGGMRRVPSRGEGGQYNPRQRSPSPMRMAPSGAGRPGY</sequence>
<evidence type="ECO:0008006" key="6">
    <source>
        <dbReference type="Google" id="ProtNLM"/>
    </source>
</evidence>
<evidence type="ECO:0000256" key="1">
    <source>
        <dbReference type="SAM" id="MobiDB-lite"/>
    </source>
</evidence>
<dbReference type="EMBL" id="GG745371">
    <property type="protein sequence ID" value="KNE71398.1"/>
    <property type="molecule type" value="Genomic_DNA"/>
</dbReference>
<keyword evidence="5" id="KW-1185">Reference proteome</keyword>
<reference evidence="5" key="2">
    <citation type="submission" date="2009-11" db="EMBL/GenBank/DDBJ databases">
        <title>The Genome Sequence of Allomyces macrogynus strain ATCC 38327.</title>
        <authorList>
            <consortium name="The Broad Institute Genome Sequencing Platform"/>
            <person name="Russ C."/>
            <person name="Cuomo C."/>
            <person name="Shea T."/>
            <person name="Young S.K."/>
            <person name="Zeng Q."/>
            <person name="Koehrsen M."/>
            <person name="Haas B."/>
            <person name="Borodovsky M."/>
            <person name="Guigo R."/>
            <person name="Alvarado L."/>
            <person name="Berlin A."/>
            <person name="Borenstein D."/>
            <person name="Chen Z."/>
            <person name="Engels R."/>
            <person name="Freedman E."/>
            <person name="Gellesch M."/>
            <person name="Goldberg J."/>
            <person name="Griggs A."/>
            <person name="Gujja S."/>
            <person name="Heiman D."/>
            <person name="Hepburn T."/>
            <person name="Howarth C."/>
            <person name="Jen D."/>
            <person name="Larson L."/>
            <person name="Lewis B."/>
            <person name="Mehta T."/>
            <person name="Park D."/>
            <person name="Pearson M."/>
            <person name="Roberts A."/>
            <person name="Saif S."/>
            <person name="Shenoy N."/>
            <person name="Sisk P."/>
            <person name="Stolte C."/>
            <person name="Sykes S."/>
            <person name="Walk T."/>
            <person name="White J."/>
            <person name="Yandava C."/>
            <person name="Burger G."/>
            <person name="Gray M.W."/>
            <person name="Holland P.W.H."/>
            <person name="King N."/>
            <person name="Lang F.B.F."/>
            <person name="Roger A.J."/>
            <person name="Ruiz-Trillo I."/>
            <person name="Lander E."/>
            <person name="Nusbaum C."/>
        </authorList>
    </citation>
    <scope>NUCLEOTIDE SEQUENCE [LARGE SCALE GENOMIC DNA]</scope>
    <source>
        <strain evidence="5">ATCC 38327</strain>
    </source>
</reference>
<protein>
    <recommendedName>
        <fullName evidence="6">Mid2 domain-containing protein</fullName>
    </recommendedName>
</protein>
<keyword evidence="2" id="KW-0472">Membrane</keyword>
<dbReference type="VEuPathDB" id="FungiDB:AMAG_15633"/>
<evidence type="ECO:0000256" key="2">
    <source>
        <dbReference type="SAM" id="Phobius"/>
    </source>
</evidence>
<evidence type="ECO:0000256" key="3">
    <source>
        <dbReference type="SAM" id="SignalP"/>
    </source>
</evidence>
<evidence type="ECO:0000313" key="4">
    <source>
        <dbReference type="EMBL" id="KNE71398.1"/>
    </source>
</evidence>
<dbReference type="Proteomes" id="UP000054350">
    <property type="component" value="Unassembled WGS sequence"/>
</dbReference>
<dbReference type="AlphaFoldDB" id="A0A0L0T9B3"/>
<feature type="compositionally biased region" description="Low complexity" evidence="1">
    <location>
        <begin position="58"/>
        <end position="80"/>
    </location>
</feature>
<feature type="region of interest" description="Disordered" evidence="1">
    <location>
        <begin position="58"/>
        <end position="81"/>
    </location>
</feature>
<keyword evidence="2" id="KW-0812">Transmembrane</keyword>
<feature type="region of interest" description="Disordered" evidence="1">
    <location>
        <begin position="195"/>
        <end position="284"/>
    </location>
</feature>
<feature type="transmembrane region" description="Helical" evidence="2">
    <location>
        <begin position="135"/>
        <end position="158"/>
    </location>
</feature>